<proteinExistence type="predicted"/>
<feature type="domain" description="Amidohydrolase-related" evidence="2">
    <location>
        <begin position="51"/>
        <end position="380"/>
    </location>
</feature>
<keyword evidence="4" id="KW-1185">Reference proteome</keyword>
<dbReference type="GO" id="GO:0016810">
    <property type="term" value="F:hydrolase activity, acting on carbon-nitrogen (but not peptide) bonds"/>
    <property type="evidence" value="ECO:0007669"/>
    <property type="project" value="InterPro"/>
</dbReference>
<keyword evidence="1" id="KW-0378">Hydrolase</keyword>
<dbReference type="SUPFAM" id="SSF51556">
    <property type="entry name" value="Metallo-dependent hydrolases"/>
    <property type="match status" value="1"/>
</dbReference>
<dbReference type="InterPro" id="IPR011059">
    <property type="entry name" value="Metal-dep_hydrolase_composite"/>
</dbReference>
<evidence type="ECO:0000256" key="1">
    <source>
        <dbReference type="ARBA" id="ARBA00022801"/>
    </source>
</evidence>
<name>A0A953L722_9BACT</name>
<protein>
    <submittedName>
        <fullName evidence="3">Amidohydrolase family protein</fullName>
    </submittedName>
</protein>
<dbReference type="Proteomes" id="UP000753961">
    <property type="component" value="Unassembled WGS sequence"/>
</dbReference>
<evidence type="ECO:0000313" key="4">
    <source>
        <dbReference type="Proteomes" id="UP000753961"/>
    </source>
</evidence>
<evidence type="ECO:0000313" key="3">
    <source>
        <dbReference type="EMBL" id="MBY5958272.1"/>
    </source>
</evidence>
<dbReference type="RefSeq" id="WP_222579810.1">
    <property type="nucleotide sequence ID" value="NZ_JAHVHU010000008.1"/>
</dbReference>
<dbReference type="Gene3D" id="3.20.20.140">
    <property type="entry name" value="Metal-dependent hydrolases"/>
    <property type="match status" value="1"/>
</dbReference>
<dbReference type="SUPFAM" id="SSF51338">
    <property type="entry name" value="Composite domain of metallo-dependent hydrolases"/>
    <property type="match status" value="1"/>
</dbReference>
<comment type="caution">
    <text evidence="3">The sequence shown here is derived from an EMBL/GenBank/DDBJ whole genome shotgun (WGS) entry which is preliminary data.</text>
</comment>
<dbReference type="InterPro" id="IPR032466">
    <property type="entry name" value="Metal_Hydrolase"/>
</dbReference>
<dbReference type="AlphaFoldDB" id="A0A953L722"/>
<gene>
    <name evidence="3" type="ORF">KUV50_09030</name>
</gene>
<dbReference type="PANTHER" id="PTHR43794:SF11">
    <property type="entry name" value="AMIDOHYDROLASE-RELATED DOMAIN-CONTAINING PROTEIN"/>
    <property type="match status" value="1"/>
</dbReference>
<dbReference type="InterPro" id="IPR050287">
    <property type="entry name" value="MTA/SAH_deaminase"/>
</dbReference>
<dbReference type="Pfam" id="PF01979">
    <property type="entry name" value="Amidohydro_1"/>
    <property type="match status" value="1"/>
</dbReference>
<dbReference type="EMBL" id="JAHVHU010000008">
    <property type="protein sequence ID" value="MBY5958272.1"/>
    <property type="molecule type" value="Genomic_DNA"/>
</dbReference>
<organism evidence="3 4">
    <name type="scientific">Membranihabitans marinus</name>
    <dbReference type="NCBI Taxonomy" id="1227546"/>
    <lineage>
        <taxon>Bacteria</taxon>
        <taxon>Pseudomonadati</taxon>
        <taxon>Bacteroidota</taxon>
        <taxon>Saprospiria</taxon>
        <taxon>Saprospirales</taxon>
        <taxon>Saprospiraceae</taxon>
        <taxon>Membranihabitans</taxon>
    </lineage>
</organism>
<sequence>MNRRFITATHIWPMGGTLPEDPVLVFEGSRIIDIIDVEKVDVSQLEHYDGTLIPGLVNAHCHLELSYMEGKIDSGTGLTTFLTEVVTQDPVPEEIVKEAIIRADKEMQEAGIVAVGDISNRAITASVKASSPINYYTFVEMFDFLNPDRANGFYNQYELVYEAFEHAACGPVVRVPHSPYTVSNQLMSRLAQTIQPGMTGSIHMLENEQEGYLLSGAESDYPGFFELLGFGMDHYQAPHCTSMEQFMESGYQPDHMLFVHNTVADRADLGAMRRYNERKNAYLVTCPNANLYIESRLPKYDLWLESKLPICIGTDSYASNGQLSIWHEICTIQNKHPELSWKQLVEWGTVNGAIALGMQRELGSLESGKSPGLVLLEHTPDELINESILPRKII</sequence>
<evidence type="ECO:0000259" key="2">
    <source>
        <dbReference type="Pfam" id="PF01979"/>
    </source>
</evidence>
<dbReference type="InterPro" id="IPR006680">
    <property type="entry name" value="Amidohydro-rel"/>
</dbReference>
<accession>A0A953L722</accession>
<dbReference type="PANTHER" id="PTHR43794">
    <property type="entry name" value="AMINOHYDROLASE SSNA-RELATED"/>
    <property type="match status" value="1"/>
</dbReference>
<reference evidence="3" key="1">
    <citation type="submission" date="2021-06" db="EMBL/GenBank/DDBJ databases">
        <title>44 bacteria genomes isolated from Dapeng, Shenzhen.</title>
        <authorList>
            <person name="Zheng W."/>
            <person name="Yu S."/>
            <person name="Huang Y."/>
        </authorList>
    </citation>
    <scope>NUCLEOTIDE SEQUENCE</scope>
    <source>
        <strain evidence="3">DP5N28-2</strain>
    </source>
</reference>